<protein>
    <submittedName>
        <fullName evidence="3">Uncharacterized protein</fullName>
    </submittedName>
</protein>
<proteinExistence type="predicted"/>
<comment type="caution">
    <text evidence="3">The sequence shown here is derived from an EMBL/GenBank/DDBJ whole genome shotgun (WGS) entry which is preliminary data.</text>
</comment>
<feature type="region of interest" description="Disordered" evidence="2">
    <location>
        <begin position="346"/>
        <end position="367"/>
    </location>
</feature>
<keyword evidence="1" id="KW-0175">Coiled coil</keyword>
<evidence type="ECO:0000313" key="3">
    <source>
        <dbReference type="EMBL" id="GEY32522.1"/>
    </source>
</evidence>
<feature type="coiled-coil region" evidence="1">
    <location>
        <begin position="124"/>
        <end position="151"/>
    </location>
</feature>
<feature type="region of interest" description="Disordered" evidence="2">
    <location>
        <begin position="387"/>
        <end position="412"/>
    </location>
</feature>
<evidence type="ECO:0000256" key="1">
    <source>
        <dbReference type="SAM" id="Coils"/>
    </source>
</evidence>
<sequence>MMIPVVGVVEDFLADLLTLWPFWTGSSSTGTGTQSFLDGDAFLNFLATLGASVYAVRDISISFEYQRPTLMVPFKYQKIRFTTSYQVGLESLEARIVVHQKNEVVYEEDIALLKLDVHLRNISIKELRNQLESTLKEKDDLKLKLEKFETSSNNLAKLIGSQLDANNKTGLGYGNHVNGCEENDSKSVRDEEDSLVKGRFKKSNGNHVVPPPYTGNYMPPTADLSFTGLDDSIYKCKVTESISNEAKVETNVTKSCTHSIEKPKTDRPSAPIIEEWESNSDNDSTISPISDQLKHIPIKIDFVTPVECIECGENEKQAKKPTSFTQNPKCMTKDYSRFGDYKIDTESQKARKGVKSKNSTHKNSKGCSKMAYQEELIPLLKNLVLGKEDASKQGRKNDTNEEFDAAYEEQQQ</sequence>
<name>A0A699HKD9_TANCI</name>
<feature type="compositionally biased region" description="Basic and acidic residues" evidence="2">
    <location>
        <begin position="387"/>
        <end position="399"/>
    </location>
</feature>
<reference evidence="3" key="1">
    <citation type="journal article" date="2019" name="Sci. Rep.">
        <title>Draft genome of Tanacetum cinerariifolium, the natural source of mosquito coil.</title>
        <authorList>
            <person name="Yamashiro T."/>
            <person name="Shiraishi A."/>
            <person name="Satake H."/>
            <person name="Nakayama K."/>
        </authorList>
    </citation>
    <scope>NUCLEOTIDE SEQUENCE</scope>
</reference>
<organism evidence="3">
    <name type="scientific">Tanacetum cinerariifolium</name>
    <name type="common">Dalmatian daisy</name>
    <name type="synonym">Chrysanthemum cinerariifolium</name>
    <dbReference type="NCBI Taxonomy" id="118510"/>
    <lineage>
        <taxon>Eukaryota</taxon>
        <taxon>Viridiplantae</taxon>
        <taxon>Streptophyta</taxon>
        <taxon>Embryophyta</taxon>
        <taxon>Tracheophyta</taxon>
        <taxon>Spermatophyta</taxon>
        <taxon>Magnoliopsida</taxon>
        <taxon>eudicotyledons</taxon>
        <taxon>Gunneridae</taxon>
        <taxon>Pentapetalae</taxon>
        <taxon>asterids</taxon>
        <taxon>campanulids</taxon>
        <taxon>Asterales</taxon>
        <taxon>Asteraceae</taxon>
        <taxon>Asteroideae</taxon>
        <taxon>Anthemideae</taxon>
        <taxon>Anthemidinae</taxon>
        <taxon>Tanacetum</taxon>
    </lineage>
</organism>
<gene>
    <name evidence="3" type="ORF">Tci_404496</name>
</gene>
<evidence type="ECO:0000256" key="2">
    <source>
        <dbReference type="SAM" id="MobiDB-lite"/>
    </source>
</evidence>
<dbReference type="EMBL" id="BKCJ010169235">
    <property type="protein sequence ID" value="GEY32522.1"/>
    <property type="molecule type" value="Genomic_DNA"/>
</dbReference>
<feature type="compositionally biased region" description="Basic residues" evidence="2">
    <location>
        <begin position="350"/>
        <end position="364"/>
    </location>
</feature>
<accession>A0A699HKD9</accession>
<feature type="compositionally biased region" description="Acidic residues" evidence="2">
    <location>
        <begin position="400"/>
        <end position="412"/>
    </location>
</feature>
<dbReference type="AlphaFoldDB" id="A0A699HKD9"/>